<keyword evidence="2" id="KW-0813">Transport</keyword>
<accession>A0A6C0APR1</accession>
<dbReference type="AlphaFoldDB" id="A0A6C0APR1"/>
<comment type="subcellular location">
    <subcellularLocation>
        <location evidence="1">Endomembrane system</location>
        <topology evidence="1">Multi-pass membrane protein</topology>
    </subcellularLocation>
</comment>
<dbReference type="GO" id="GO:0019755">
    <property type="term" value="P:one-carbon compound transport"/>
    <property type="evidence" value="ECO:0007669"/>
    <property type="project" value="UniProtKB-ARBA"/>
</dbReference>
<evidence type="ECO:0000256" key="5">
    <source>
        <dbReference type="ARBA" id="ARBA00022989"/>
    </source>
</evidence>
<dbReference type="PROSITE" id="PS00221">
    <property type="entry name" value="MIP"/>
    <property type="match status" value="1"/>
</dbReference>
<reference evidence="8" key="1">
    <citation type="journal article" date="2020" name="Nature">
        <title>Giant virus diversity and host interactions through global metagenomics.</title>
        <authorList>
            <person name="Schulz F."/>
            <person name="Roux S."/>
            <person name="Paez-Espino D."/>
            <person name="Jungbluth S."/>
            <person name="Walsh D.A."/>
            <person name="Denef V.J."/>
            <person name="McMahon K.D."/>
            <person name="Konstantinidis K.T."/>
            <person name="Eloe-Fadrosh E.A."/>
            <person name="Kyrpides N.C."/>
            <person name="Woyke T."/>
        </authorList>
    </citation>
    <scope>NUCLEOTIDE SEQUENCE</scope>
    <source>
        <strain evidence="8">GVMAG-S-1101164-72</strain>
    </source>
</reference>
<dbReference type="InterPro" id="IPR023271">
    <property type="entry name" value="Aquaporin-like"/>
</dbReference>
<dbReference type="GO" id="GO:0012505">
    <property type="term" value="C:endomembrane system"/>
    <property type="evidence" value="ECO:0007669"/>
    <property type="project" value="UniProtKB-SubCell"/>
</dbReference>
<dbReference type="Gene3D" id="1.20.1080.10">
    <property type="entry name" value="Glycerol uptake facilitator protein"/>
    <property type="match status" value="1"/>
</dbReference>
<evidence type="ECO:0000256" key="7">
    <source>
        <dbReference type="SAM" id="Phobius"/>
    </source>
</evidence>
<evidence type="ECO:0008006" key="9">
    <source>
        <dbReference type="Google" id="ProtNLM"/>
    </source>
</evidence>
<feature type="transmembrane region" description="Helical" evidence="7">
    <location>
        <begin position="70"/>
        <end position="88"/>
    </location>
</feature>
<organism evidence="8">
    <name type="scientific">viral metagenome</name>
    <dbReference type="NCBI Taxonomy" id="1070528"/>
    <lineage>
        <taxon>unclassified sequences</taxon>
        <taxon>metagenomes</taxon>
        <taxon>organismal metagenomes</taxon>
    </lineage>
</organism>
<dbReference type="PANTHER" id="PTHR45665">
    <property type="entry name" value="AQUAPORIN-8"/>
    <property type="match status" value="1"/>
</dbReference>
<dbReference type="InterPro" id="IPR022357">
    <property type="entry name" value="MIP_CS"/>
</dbReference>
<feature type="transmembrane region" description="Helical" evidence="7">
    <location>
        <begin position="6"/>
        <end position="23"/>
    </location>
</feature>
<evidence type="ECO:0000256" key="4">
    <source>
        <dbReference type="ARBA" id="ARBA00022737"/>
    </source>
</evidence>
<evidence type="ECO:0000256" key="2">
    <source>
        <dbReference type="ARBA" id="ARBA00022448"/>
    </source>
</evidence>
<dbReference type="InterPro" id="IPR034294">
    <property type="entry name" value="Aquaporin_transptr"/>
</dbReference>
<proteinExistence type="predicted"/>
<dbReference type="PANTHER" id="PTHR45665:SF9">
    <property type="entry name" value="AQUAPORIN-8"/>
    <property type="match status" value="1"/>
</dbReference>
<dbReference type="GO" id="GO:0015250">
    <property type="term" value="F:water channel activity"/>
    <property type="evidence" value="ECO:0007669"/>
    <property type="project" value="TreeGrafter"/>
</dbReference>
<keyword evidence="4" id="KW-0677">Repeat</keyword>
<dbReference type="GO" id="GO:0005737">
    <property type="term" value="C:cytoplasm"/>
    <property type="evidence" value="ECO:0007669"/>
    <property type="project" value="UniProtKB-ARBA"/>
</dbReference>
<sequence length="93" mass="9610">MKIDTTSYLAEYLGAFLFILSIFASNGNPLVIGGTLALVIYLIGSVSGGHVNPAVSVSMFLNGDLNGSQLLGYAVAQLLGGASAYMAFTKFGK</sequence>
<protein>
    <recommendedName>
        <fullName evidence="9">Major intrinsic protein</fullName>
    </recommendedName>
</protein>
<dbReference type="InterPro" id="IPR000425">
    <property type="entry name" value="MIP"/>
</dbReference>
<keyword evidence="5 7" id="KW-1133">Transmembrane helix</keyword>
<name>A0A6C0APR1_9ZZZZ</name>
<dbReference type="SUPFAM" id="SSF81338">
    <property type="entry name" value="Aquaporin-like"/>
    <property type="match status" value="1"/>
</dbReference>
<evidence type="ECO:0000256" key="1">
    <source>
        <dbReference type="ARBA" id="ARBA00004127"/>
    </source>
</evidence>
<dbReference type="Pfam" id="PF00230">
    <property type="entry name" value="MIP"/>
    <property type="match status" value="1"/>
</dbReference>
<evidence type="ECO:0000256" key="6">
    <source>
        <dbReference type="ARBA" id="ARBA00023136"/>
    </source>
</evidence>
<keyword evidence="3 7" id="KW-0812">Transmembrane</keyword>
<keyword evidence="6 7" id="KW-0472">Membrane</keyword>
<dbReference type="EMBL" id="MN740759">
    <property type="protein sequence ID" value="QHS81712.1"/>
    <property type="molecule type" value="Genomic_DNA"/>
</dbReference>
<evidence type="ECO:0000256" key="3">
    <source>
        <dbReference type="ARBA" id="ARBA00022692"/>
    </source>
</evidence>
<dbReference type="GO" id="GO:0016020">
    <property type="term" value="C:membrane"/>
    <property type="evidence" value="ECO:0007669"/>
    <property type="project" value="InterPro"/>
</dbReference>
<evidence type="ECO:0000313" key="8">
    <source>
        <dbReference type="EMBL" id="QHS81712.1"/>
    </source>
</evidence>